<name>A0A5R9JDR8_9PROT</name>
<dbReference type="Proteomes" id="UP000305654">
    <property type="component" value="Unassembled WGS sequence"/>
</dbReference>
<dbReference type="EMBL" id="VCDI01000003">
    <property type="protein sequence ID" value="TLU72438.1"/>
    <property type="molecule type" value="Genomic_DNA"/>
</dbReference>
<dbReference type="PANTHER" id="PTHR36302:SF1">
    <property type="entry name" value="COPPER CHAPERONE PCU(A)C"/>
    <property type="match status" value="1"/>
</dbReference>
<dbReference type="InterPro" id="IPR007410">
    <property type="entry name" value="LpqE-like"/>
</dbReference>
<feature type="chain" id="PRO_5024387002" evidence="1">
    <location>
        <begin position="31"/>
        <end position="171"/>
    </location>
</feature>
<evidence type="ECO:0000313" key="2">
    <source>
        <dbReference type="EMBL" id="TLU72438.1"/>
    </source>
</evidence>
<proteinExistence type="predicted"/>
<dbReference type="Pfam" id="PF04314">
    <property type="entry name" value="PCuAC"/>
    <property type="match status" value="1"/>
</dbReference>
<dbReference type="PANTHER" id="PTHR36302">
    <property type="entry name" value="BLR7088 PROTEIN"/>
    <property type="match status" value="1"/>
</dbReference>
<keyword evidence="3" id="KW-1185">Reference proteome</keyword>
<dbReference type="InterPro" id="IPR058248">
    <property type="entry name" value="Lxx211020-like"/>
</dbReference>
<dbReference type="InterPro" id="IPR036182">
    <property type="entry name" value="PCuAC_sf"/>
</dbReference>
<dbReference type="OrthoDB" id="7261436at2"/>
<evidence type="ECO:0000256" key="1">
    <source>
        <dbReference type="SAM" id="SignalP"/>
    </source>
</evidence>
<dbReference type="AlphaFoldDB" id="A0A5R9JDR8"/>
<protein>
    <submittedName>
        <fullName evidence="2">Copper chaperone PCu(A)C</fullName>
    </submittedName>
</protein>
<organism evidence="2 3">
    <name type="scientific">Lichenicoccus roseus</name>
    <dbReference type="NCBI Taxonomy" id="2683649"/>
    <lineage>
        <taxon>Bacteria</taxon>
        <taxon>Pseudomonadati</taxon>
        <taxon>Pseudomonadota</taxon>
        <taxon>Alphaproteobacteria</taxon>
        <taxon>Acetobacterales</taxon>
        <taxon>Acetobacteraceae</taxon>
        <taxon>Lichenicoccus</taxon>
    </lineage>
</organism>
<reference evidence="2 3" key="1">
    <citation type="submission" date="2019-05" db="EMBL/GenBank/DDBJ databases">
        <authorList>
            <person name="Pankratov T."/>
            <person name="Grouzdev D."/>
        </authorList>
    </citation>
    <scope>NUCLEOTIDE SEQUENCE [LARGE SCALE GENOMIC DNA]</scope>
    <source>
        <strain evidence="2 3">KEBCLARHB70R</strain>
    </source>
</reference>
<gene>
    <name evidence="2" type="ORF">FE263_10220</name>
</gene>
<sequence length="171" mass="17167">MNLAGPRRLRCLLKGAVVASGLATAGVAHAAPLTDVGVSDGWMRALPGLPAAGYLTLHNAGSSPATLIGATSASCGSLSLHRTSRLHVMSHRSGLAPGSMAAAPGMTTMQPVAAIEIKPASSVRLMPGGYHLMCDQPAARVMPGATVPVTLHFSGGGSVDTMLPVRGPRGS</sequence>
<feature type="signal peptide" evidence="1">
    <location>
        <begin position="1"/>
        <end position="30"/>
    </location>
</feature>
<dbReference type="SUPFAM" id="SSF110087">
    <property type="entry name" value="DR1885-like metal-binding protein"/>
    <property type="match status" value="1"/>
</dbReference>
<comment type="caution">
    <text evidence="2">The sequence shown here is derived from an EMBL/GenBank/DDBJ whole genome shotgun (WGS) entry which is preliminary data.</text>
</comment>
<evidence type="ECO:0000313" key="3">
    <source>
        <dbReference type="Proteomes" id="UP000305654"/>
    </source>
</evidence>
<accession>A0A5R9JDR8</accession>
<dbReference type="Gene3D" id="2.60.40.1890">
    <property type="entry name" value="PCu(A)C copper chaperone"/>
    <property type="match status" value="1"/>
</dbReference>
<keyword evidence="1" id="KW-0732">Signal</keyword>
<dbReference type="RefSeq" id="WP_138325900.1">
    <property type="nucleotide sequence ID" value="NZ_VCDI01000003.1"/>
</dbReference>